<sequence length="275" mass="26612">MPPAPTTTPDQAAAGLAAAGNLGVAGDQASSVQADLDRRARALDAAQKFPANEADATQQFQQLSQMIPQLASGIAGAIGGAVGGITQIPQQAMQAGTSALQPLLGAAGKAGMAPEAALTDMAGDQAVLDGATSGDSGFGGSGGGGVGAGGTTPTGYLGPPPVPTSSPPTTPAAASVKSAMVTPTGGMPPPAAPMGMTGMPMMPGALGAGGDGGSKDKPVEKRVTVPGIPNGQPVKGRLTVPPSAPVTKSADGKPPVVTRSNRRIVIMPTDDEAQE</sequence>
<feature type="region of interest" description="Disordered" evidence="1">
    <location>
        <begin position="130"/>
        <end position="175"/>
    </location>
</feature>
<organism evidence="2 3">
    <name type="scientific">Mycobacterium malmoense</name>
    <dbReference type="NCBI Taxonomy" id="1780"/>
    <lineage>
        <taxon>Bacteria</taxon>
        <taxon>Bacillati</taxon>
        <taxon>Actinomycetota</taxon>
        <taxon>Actinomycetes</taxon>
        <taxon>Mycobacteriales</taxon>
        <taxon>Mycobacteriaceae</taxon>
        <taxon>Mycobacterium</taxon>
    </lineage>
</organism>
<evidence type="ECO:0000313" key="2">
    <source>
        <dbReference type="EMBL" id="ORA85572.1"/>
    </source>
</evidence>
<feature type="compositionally biased region" description="Basic and acidic residues" evidence="1">
    <location>
        <begin position="213"/>
        <end position="223"/>
    </location>
</feature>
<comment type="caution">
    <text evidence="2">The sequence shown here is derived from an EMBL/GenBank/DDBJ whole genome shotgun (WGS) entry which is preliminary data.</text>
</comment>
<dbReference type="Proteomes" id="UP000243140">
    <property type="component" value="Unassembled WGS sequence"/>
</dbReference>
<feature type="compositionally biased region" description="Gly residues" evidence="1">
    <location>
        <begin position="136"/>
        <end position="152"/>
    </location>
</feature>
<accession>A0ABX3SXX8</accession>
<feature type="region of interest" description="Disordered" evidence="1">
    <location>
        <begin position="207"/>
        <end position="275"/>
    </location>
</feature>
<evidence type="ECO:0000313" key="3">
    <source>
        <dbReference type="Proteomes" id="UP000243140"/>
    </source>
</evidence>
<dbReference type="EMBL" id="MVHV01000001">
    <property type="protein sequence ID" value="ORA85572.1"/>
    <property type="molecule type" value="Genomic_DNA"/>
</dbReference>
<proteinExistence type="predicted"/>
<protein>
    <submittedName>
        <fullName evidence="2">Uncharacterized protein</fullName>
    </submittedName>
</protein>
<name>A0ABX3SXX8_MYCMA</name>
<gene>
    <name evidence="2" type="ORF">BST29_00065</name>
</gene>
<reference evidence="2 3" key="1">
    <citation type="submission" date="2017-02" db="EMBL/GenBank/DDBJ databases">
        <title>The new phylogeny of genus Mycobacterium.</title>
        <authorList>
            <person name="Tortoli E."/>
            <person name="Trovato A."/>
            <person name="Cirillo D.M."/>
        </authorList>
    </citation>
    <scope>NUCLEOTIDE SEQUENCE [LARGE SCALE GENOMIC DNA]</scope>
    <source>
        <strain evidence="2 3">IP1130001</strain>
    </source>
</reference>
<evidence type="ECO:0000256" key="1">
    <source>
        <dbReference type="SAM" id="MobiDB-lite"/>
    </source>
</evidence>
<keyword evidence="3" id="KW-1185">Reference proteome</keyword>
<feature type="compositionally biased region" description="Pro residues" evidence="1">
    <location>
        <begin position="158"/>
        <end position="170"/>
    </location>
</feature>